<reference evidence="2" key="1">
    <citation type="submission" date="2021-06" db="EMBL/GenBank/DDBJ databases">
        <authorList>
            <person name="Nardi T."/>
            <person name="Nardi T."/>
        </authorList>
    </citation>
    <scope>NUCLEOTIDE SEQUENCE</scope>
</reference>
<evidence type="ECO:0000256" key="1">
    <source>
        <dbReference type="SAM" id="Phobius"/>
    </source>
</evidence>
<evidence type="ECO:0000313" key="2">
    <source>
        <dbReference type="EMBL" id="CAG7599326.1"/>
    </source>
</evidence>
<dbReference type="AlphaFoldDB" id="A0A8S4BY63"/>
<comment type="caution">
    <text evidence="2">The sequence shown here is derived from an EMBL/GenBank/DDBJ whole genome shotgun (WGS) entry which is preliminary data.</text>
</comment>
<keyword evidence="1" id="KW-1133">Transmembrane helix</keyword>
<feature type="transmembrane region" description="Helical" evidence="1">
    <location>
        <begin position="12"/>
        <end position="37"/>
    </location>
</feature>
<evidence type="ECO:0000313" key="3">
    <source>
        <dbReference type="Proteomes" id="UP000837675"/>
    </source>
</evidence>
<protein>
    <submittedName>
        <fullName evidence="2">Uncharacterized protein</fullName>
    </submittedName>
</protein>
<keyword evidence="3" id="KW-1185">Reference proteome</keyword>
<gene>
    <name evidence="2" type="ORF">MHYMCMPASI_01089</name>
</gene>
<proteinExistence type="predicted"/>
<accession>A0A8S4BY63</accession>
<keyword evidence="1" id="KW-0472">Membrane</keyword>
<keyword evidence="1" id="KW-0812">Transmembrane</keyword>
<name>A0A8S4BY63_9ACAR</name>
<sequence>MQGVLRHLMPYLIIVALYISMKPLFFSSQVGTVLHVLDRLLGTSQRRYRFLWKLIDTMIVVDLHTKDY</sequence>
<organism evidence="2 3">
    <name type="scientific">Hyalomma marginatum</name>
    <dbReference type="NCBI Taxonomy" id="34627"/>
    <lineage>
        <taxon>Eukaryota</taxon>
        <taxon>Metazoa</taxon>
        <taxon>Ecdysozoa</taxon>
        <taxon>Arthropoda</taxon>
        <taxon>Chelicerata</taxon>
        <taxon>Arachnida</taxon>
        <taxon>Acari</taxon>
        <taxon>Parasitiformes</taxon>
        <taxon>Ixodida</taxon>
        <taxon>Ixodoidea</taxon>
        <taxon>Ixodidae</taxon>
        <taxon>Hyalomminae</taxon>
        <taxon>Hyalomma</taxon>
    </lineage>
</organism>
<dbReference type="Proteomes" id="UP000837675">
    <property type="component" value="Unassembled WGS sequence"/>
</dbReference>
<dbReference type="EMBL" id="CAJVAF010000343">
    <property type="protein sequence ID" value="CAG7599326.1"/>
    <property type="molecule type" value="Genomic_DNA"/>
</dbReference>